<reference evidence="9" key="1">
    <citation type="submission" date="2022-05" db="EMBL/GenBank/DDBJ databases">
        <title>Sphingomonas sp. strain RMG20 Genome sequencing and assembly.</title>
        <authorList>
            <person name="Kim I."/>
        </authorList>
    </citation>
    <scope>NUCLEOTIDE SEQUENCE</scope>
    <source>
        <strain evidence="9">RMG20</strain>
    </source>
</reference>
<evidence type="ECO:0000256" key="3">
    <source>
        <dbReference type="ARBA" id="ARBA00012737"/>
    </source>
</evidence>
<dbReference type="InterPro" id="IPR014729">
    <property type="entry name" value="Rossmann-like_a/b/a_fold"/>
</dbReference>
<dbReference type="InterPro" id="IPR017932">
    <property type="entry name" value="GATase_2_dom"/>
</dbReference>
<comment type="catalytic activity">
    <reaction evidence="7">
        <text>L-aspartate + L-glutamine + ATP + H2O = L-asparagine + L-glutamate + AMP + diphosphate + H(+)</text>
        <dbReference type="Rhea" id="RHEA:12228"/>
        <dbReference type="ChEBI" id="CHEBI:15377"/>
        <dbReference type="ChEBI" id="CHEBI:15378"/>
        <dbReference type="ChEBI" id="CHEBI:29985"/>
        <dbReference type="ChEBI" id="CHEBI:29991"/>
        <dbReference type="ChEBI" id="CHEBI:30616"/>
        <dbReference type="ChEBI" id="CHEBI:33019"/>
        <dbReference type="ChEBI" id="CHEBI:58048"/>
        <dbReference type="ChEBI" id="CHEBI:58359"/>
        <dbReference type="ChEBI" id="CHEBI:456215"/>
        <dbReference type="EC" id="6.3.5.4"/>
    </reaction>
</comment>
<dbReference type="PANTHER" id="PTHR43284">
    <property type="entry name" value="ASPARAGINE SYNTHETASE (GLUTAMINE-HYDROLYZING)"/>
    <property type="match status" value="1"/>
</dbReference>
<accession>A0ABY4TR87</accession>
<dbReference type="InterPro" id="IPR006426">
    <property type="entry name" value="Asn_synth_AEB"/>
</dbReference>
<dbReference type="NCBIfam" id="TIGR01536">
    <property type="entry name" value="asn_synth_AEB"/>
    <property type="match status" value="1"/>
</dbReference>
<feature type="domain" description="Glutamine amidotransferase type-2" evidence="8">
    <location>
        <begin position="2"/>
        <end position="217"/>
    </location>
</feature>
<dbReference type="InterPro" id="IPR001962">
    <property type="entry name" value="Asn_synthase"/>
</dbReference>
<dbReference type="InterPro" id="IPR051786">
    <property type="entry name" value="ASN_synthetase/amidase"/>
</dbReference>
<evidence type="ECO:0000256" key="7">
    <source>
        <dbReference type="ARBA" id="ARBA00048741"/>
    </source>
</evidence>
<dbReference type="InterPro" id="IPR033738">
    <property type="entry name" value="AsnB_N"/>
</dbReference>
<evidence type="ECO:0000259" key="8">
    <source>
        <dbReference type="PROSITE" id="PS51278"/>
    </source>
</evidence>
<comment type="pathway">
    <text evidence="1">Amino-acid biosynthesis; L-asparagine biosynthesis; L-asparagine from L-aspartate (L-Gln route): step 1/1.</text>
</comment>
<dbReference type="CDD" id="cd01991">
    <property type="entry name" value="Asn_synthase_B_C"/>
    <property type="match status" value="1"/>
</dbReference>
<proteinExistence type="inferred from homology"/>
<dbReference type="PANTHER" id="PTHR43284:SF1">
    <property type="entry name" value="ASPARAGINE SYNTHETASE"/>
    <property type="match status" value="1"/>
</dbReference>
<dbReference type="GO" id="GO:0004066">
    <property type="term" value="F:asparagine synthase (glutamine-hydrolyzing) activity"/>
    <property type="evidence" value="ECO:0007669"/>
    <property type="project" value="UniProtKB-EC"/>
</dbReference>
<dbReference type="RefSeq" id="WP_250748564.1">
    <property type="nucleotide sequence ID" value="NZ_CP098401.1"/>
</dbReference>
<keyword evidence="6" id="KW-0315">Glutamine amidotransferase</keyword>
<sequence>MCGLAGYFAYRDAAVTPARETLAAVRDRMTARGPDGAGLWVAGDARVGLAHRRLSIIDLSDAGFQPMLSRDGRHAIVFNGEIYNYAALQAELEAEGRVFRGHSDTEVLLALYDRDGDAMLDRLRGMYAIALWDMERRRLLLARDPYGIKPLYIADVGGCIRFASQVKALLADPAIPQTIDPAGLVGFHMTGSVPEPFTLYRAISAVPAGHKIVVDAGGVGPAVPHATVVDRIARAEPRAFDAGAVQAALADSVRAHLVADVEVGIFLSSGVDSGALLGLMRDAADAPPIATTLRFEEFAGRDNDETPLAAEIARLYGARHHVRTVTGAEFAADIDAIGAAMDQPSIDGINSWFVSKATRELGLKVALSGLGGDELLAGYSSFRTMPQTHRYAGPLARVPGLGPVARAALKRLAPRLLDRNPKLAGLFDLPASWAGTYLLRRAVLLPFELDAVLDRDTVAEGLERLDILGLIGRAVPVGAGSDVARVASLESSLYMRNQLLRDSDWAGMAHGLEIRVPLVDYTLLGQVAPMMGAITPGLGKATLAAAPSVPLPDHVVNRPKTGFSIPVASWLSNSQSAPDRRDARQWARHVAGLFVGDAAAPIAA</sequence>
<evidence type="ECO:0000313" key="9">
    <source>
        <dbReference type="EMBL" id="URW74454.1"/>
    </source>
</evidence>
<evidence type="ECO:0000256" key="4">
    <source>
        <dbReference type="ARBA" id="ARBA00022741"/>
    </source>
</evidence>
<dbReference type="Gene3D" id="3.60.20.10">
    <property type="entry name" value="Glutamine Phosphoribosylpyrophosphate, subunit 1, domain 1"/>
    <property type="match status" value="1"/>
</dbReference>
<dbReference type="PROSITE" id="PS51278">
    <property type="entry name" value="GATASE_TYPE_2"/>
    <property type="match status" value="1"/>
</dbReference>
<evidence type="ECO:0000256" key="1">
    <source>
        <dbReference type="ARBA" id="ARBA00005187"/>
    </source>
</evidence>
<keyword evidence="4" id="KW-0547">Nucleotide-binding</keyword>
<dbReference type="CDD" id="cd00712">
    <property type="entry name" value="AsnB"/>
    <property type="match status" value="1"/>
</dbReference>
<keyword evidence="10" id="KW-1185">Reference proteome</keyword>
<dbReference type="InterPro" id="IPR029055">
    <property type="entry name" value="Ntn_hydrolases_N"/>
</dbReference>
<dbReference type="EMBL" id="CP098401">
    <property type="protein sequence ID" value="URW74454.1"/>
    <property type="molecule type" value="Genomic_DNA"/>
</dbReference>
<protein>
    <recommendedName>
        <fullName evidence="3">asparagine synthase (glutamine-hydrolyzing)</fullName>
        <ecNumber evidence="3">6.3.5.4</ecNumber>
    </recommendedName>
</protein>
<keyword evidence="9" id="KW-0436">Ligase</keyword>
<gene>
    <name evidence="9" type="primary">asnB</name>
    <name evidence="9" type="ORF">M9980_07610</name>
</gene>
<evidence type="ECO:0000313" key="10">
    <source>
        <dbReference type="Proteomes" id="UP001055580"/>
    </source>
</evidence>
<evidence type="ECO:0000256" key="5">
    <source>
        <dbReference type="ARBA" id="ARBA00022840"/>
    </source>
</evidence>
<dbReference type="EC" id="6.3.5.4" evidence="3"/>
<dbReference type="Gene3D" id="3.40.50.620">
    <property type="entry name" value="HUPs"/>
    <property type="match status" value="2"/>
</dbReference>
<dbReference type="Proteomes" id="UP001055580">
    <property type="component" value="Chromosome"/>
</dbReference>
<dbReference type="Pfam" id="PF13537">
    <property type="entry name" value="GATase_7"/>
    <property type="match status" value="1"/>
</dbReference>
<keyword evidence="5" id="KW-0067">ATP-binding</keyword>
<dbReference type="Pfam" id="PF00733">
    <property type="entry name" value="Asn_synthase"/>
    <property type="match status" value="1"/>
</dbReference>
<evidence type="ECO:0000256" key="2">
    <source>
        <dbReference type="ARBA" id="ARBA00005752"/>
    </source>
</evidence>
<evidence type="ECO:0000256" key="6">
    <source>
        <dbReference type="ARBA" id="ARBA00022962"/>
    </source>
</evidence>
<dbReference type="PIRSF" id="PIRSF001589">
    <property type="entry name" value="Asn_synthetase_glu-h"/>
    <property type="match status" value="1"/>
</dbReference>
<organism evidence="9 10">
    <name type="scientific">Sphingomonas donggukensis</name>
    <dbReference type="NCBI Taxonomy" id="2949093"/>
    <lineage>
        <taxon>Bacteria</taxon>
        <taxon>Pseudomonadati</taxon>
        <taxon>Pseudomonadota</taxon>
        <taxon>Alphaproteobacteria</taxon>
        <taxon>Sphingomonadales</taxon>
        <taxon>Sphingomonadaceae</taxon>
        <taxon>Sphingomonas</taxon>
    </lineage>
</organism>
<dbReference type="SUPFAM" id="SSF52402">
    <property type="entry name" value="Adenine nucleotide alpha hydrolases-like"/>
    <property type="match status" value="1"/>
</dbReference>
<name>A0ABY4TR87_9SPHN</name>
<comment type="similarity">
    <text evidence="2">Belongs to the asparagine synthetase family.</text>
</comment>
<dbReference type="SUPFAM" id="SSF56235">
    <property type="entry name" value="N-terminal nucleophile aminohydrolases (Ntn hydrolases)"/>
    <property type="match status" value="1"/>
</dbReference>